<keyword evidence="3" id="KW-0677">Repeat</keyword>
<feature type="region of interest" description="Disordered" evidence="8">
    <location>
        <begin position="37"/>
        <end position="57"/>
    </location>
</feature>
<keyword evidence="10" id="KW-1185">Reference proteome</keyword>
<reference evidence="11" key="2">
    <citation type="submission" date="2023-11" db="UniProtKB">
        <authorList>
            <consortium name="WormBaseParasite"/>
        </authorList>
    </citation>
    <scope>IDENTIFICATION</scope>
</reference>
<dbReference type="Proteomes" id="UP000050795">
    <property type="component" value="Unassembled WGS sequence"/>
</dbReference>
<dbReference type="AlphaFoldDB" id="A0AA85JCB1"/>
<organism evidence="10 11">
    <name type="scientific">Trichobilharzia regenti</name>
    <name type="common">Nasal bird schistosome</name>
    <dbReference type="NCBI Taxonomy" id="157069"/>
    <lineage>
        <taxon>Eukaryota</taxon>
        <taxon>Metazoa</taxon>
        <taxon>Spiralia</taxon>
        <taxon>Lophotrochozoa</taxon>
        <taxon>Platyhelminthes</taxon>
        <taxon>Trematoda</taxon>
        <taxon>Digenea</taxon>
        <taxon>Strigeidida</taxon>
        <taxon>Schistosomatoidea</taxon>
        <taxon>Schistosomatidae</taxon>
        <taxon>Trichobilharzia</taxon>
    </lineage>
</organism>
<keyword evidence="2" id="KW-0479">Metal-binding</keyword>
<dbReference type="PROSITE" id="PS50157">
    <property type="entry name" value="ZINC_FINGER_C2H2_2"/>
    <property type="match status" value="2"/>
</dbReference>
<dbReference type="Gene3D" id="3.30.160.60">
    <property type="entry name" value="Classic Zinc Finger"/>
    <property type="match status" value="1"/>
</dbReference>
<name>A0AA85JCB1_TRIRE</name>
<dbReference type="GO" id="GO:0005634">
    <property type="term" value="C:nucleus"/>
    <property type="evidence" value="ECO:0007669"/>
    <property type="project" value="UniProtKB-SubCell"/>
</dbReference>
<evidence type="ECO:0000256" key="2">
    <source>
        <dbReference type="ARBA" id="ARBA00022723"/>
    </source>
</evidence>
<dbReference type="SMART" id="SM00355">
    <property type="entry name" value="ZnF_C2H2"/>
    <property type="match status" value="7"/>
</dbReference>
<feature type="domain" description="C2H2-type" evidence="9">
    <location>
        <begin position="745"/>
        <end position="767"/>
    </location>
</feature>
<keyword evidence="4 7" id="KW-0863">Zinc-finger</keyword>
<evidence type="ECO:0000256" key="4">
    <source>
        <dbReference type="ARBA" id="ARBA00022771"/>
    </source>
</evidence>
<accession>A0AA85JCB1</accession>
<dbReference type="InterPro" id="IPR050888">
    <property type="entry name" value="ZnF_C2H2-type_TF"/>
</dbReference>
<sequence length="1019" mass="114033">RKYGPRQALFNVVGNSIMNSKNSLRRILPKNNVRVSTVSPKMSTSGSDSLGGSVPSSVFRTDVPRINQCTSLGVNTETTQPDDSSENDIVLYGDVESGNQEFNPFKSCRELYANTIVPRNHLRATHQKVLLPSHSIPRLPIVSKTLPSGPCDSGFGVNKERNLRPTVKFLLRIGSALVRHQYESAAAEKANPSPELPARNRRKRQRSEENQMQSNNKKSLVAPVNISHLTWRPKSYHGRWDEIWYYCINNKCPYVPASAMELLRHLEQGHQEFVNIDPLVVLRETLRESSENNGSMINPEIDYGDYLMSRFYVPLPVNMSNSSLSIPEYSCSVCGRISESQSALSIHLKRTHAQLTIERIENPKIMICSVCGSPVETTNLFQTSSRSLDSDIILHASCTPNSSYHISSPWSGCDAHALACLTLNPSLYARFSLPFKVVRFLYKLIQLMMITRIKDFGSWSLQCYTVKYCARISSLYGEFIEPKKVKPFNPSKMSRILEQIDHIESVYPGTPLTFIPTPCIAYPIQANQNTSGSVFNFSTVSVLQSLTTQTSFALPGSVNPTNLCVLTTPCVGHVPDFVSQSVTCSIAPPTISVSQPASNTEQLHSEPSQQMFPTCVTAAKQPSVSLHRKRQTPVTPCSSVSSNKATVVSSLPNHSNIPIQSNSAVSVSTHFTSQNSSQQSLPVSSSVNTVLVQLGPNDLIKRSIRRRVQVPCELCNEIISTNIADQYYHIVCHHNSEDVKHFPSHPCEICGQLFWTKSGLDIHQRVNCSFCRIKLCSSMFFVHEVVWHPEHLAELLTGDAHSCPVCFLQCAKTGKLIAHIRRIHFFNVPKKIKALRNLDVPKHKRDDGTTKVKEKVAYLSSLESRLFSRSVSSPSCTLPNNITVHYESIENPYVKCCICSSHFITVAHLDMHMAQTDHLYLCPLCPFKCDTVIDLRDHCDTAHPSDEISSSKSYRIVNPVPAVTTRSTVKPTPTAGRTVVAPTAREEQRRADNRLHQVGLFYFYHFFLSYIFFQQSLRC</sequence>
<evidence type="ECO:0000259" key="9">
    <source>
        <dbReference type="PROSITE" id="PS50157"/>
    </source>
</evidence>
<dbReference type="GO" id="GO:0008270">
    <property type="term" value="F:zinc ion binding"/>
    <property type="evidence" value="ECO:0007669"/>
    <property type="project" value="UniProtKB-KW"/>
</dbReference>
<feature type="domain" description="C2H2-type" evidence="9">
    <location>
        <begin position="329"/>
        <end position="353"/>
    </location>
</feature>
<reference evidence="10" key="1">
    <citation type="submission" date="2022-06" db="EMBL/GenBank/DDBJ databases">
        <authorList>
            <person name="Berger JAMES D."/>
            <person name="Berger JAMES D."/>
        </authorList>
    </citation>
    <scope>NUCLEOTIDE SEQUENCE [LARGE SCALE GENOMIC DNA]</scope>
</reference>
<dbReference type="InterPro" id="IPR013087">
    <property type="entry name" value="Znf_C2H2_type"/>
</dbReference>
<evidence type="ECO:0000256" key="5">
    <source>
        <dbReference type="ARBA" id="ARBA00022833"/>
    </source>
</evidence>
<proteinExistence type="predicted"/>
<keyword evidence="5" id="KW-0862">Zinc</keyword>
<evidence type="ECO:0000256" key="8">
    <source>
        <dbReference type="SAM" id="MobiDB-lite"/>
    </source>
</evidence>
<dbReference type="PROSITE" id="PS00028">
    <property type="entry name" value="ZINC_FINGER_C2H2_1"/>
    <property type="match status" value="2"/>
</dbReference>
<protein>
    <recommendedName>
        <fullName evidence="9">C2H2-type domain-containing protein</fullName>
    </recommendedName>
</protein>
<feature type="region of interest" description="Disordered" evidence="8">
    <location>
        <begin position="184"/>
        <end position="219"/>
    </location>
</feature>
<evidence type="ECO:0000256" key="7">
    <source>
        <dbReference type="PROSITE-ProRule" id="PRU00042"/>
    </source>
</evidence>
<evidence type="ECO:0000313" key="10">
    <source>
        <dbReference type="Proteomes" id="UP000050795"/>
    </source>
</evidence>
<evidence type="ECO:0000256" key="1">
    <source>
        <dbReference type="ARBA" id="ARBA00004123"/>
    </source>
</evidence>
<comment type="subcellular location">
    <subcellularLocation>
        <location evidence="1">Nucleus</location>
    </subcellularLocation>
</comment>
<keyword evidence="6" id="KW-0539">Nucleus</keyword>
<dbReference type="PANTHER" id="PTHR24406">
    <property type="entry name" value="TRANSCRIPTIONAL REPRESSOR CTCFL-RELATED"/>
    <property type="match status" value="1"/>
</dbReference>
<feature type="region of interest" description="Disordered" evidence="8">
    <location>
        <begin position="965"/>
        <end position="988"/>
    </location>
</feature>
<evidence type="ECO:0000256" key="3">
    <source>
        <dbReference type="ARBA" id="ARBA00022737"/>
    </source>
</evidence>
<evidence type="ECO:0000256" key="6">
    <source>
        <dbReference type="ARBA" id="ARBA00023242"/>
    </source>
</evidence>
<dbReference type="WBParaSite" id="TREG1_139080.3">
    <property type="protein sequence ID" value="TREG1_139080.3"/>
    <property type="gene ID" value="TREG1_139080"/>
</dbReference>
<evidence type="ECO:0000313" key="11">
    <source>
        <dbReference type="WBParaSite" id="TREG1_139080.3"/>
    </source>
</evidence>